<dbReference type="EMBL" id="JAKELL010000001">
    <property type="protein sequence ID" value="KAH9001121.1"/>
    <property type="molecule type" value="Genomic_DNA"/>
</dbReference>
<evidence type="ECO:0000256" key="1">
    <source>
        <dbReference type="SAM" id="MobiDB-lite"/>
    </source>
</evidence>
<gene>
    <name evidence="2" type="ORF">EDB92DRAFT_1824884</name>
</gene>
<name>A0AAD4QHZ3_9AGAM</name>
<sequence>MRKLAQAIFGPRPTVELVLGIRPSGASSILVPASEYPASDFLSLSPLQYSDVSQLVKRFNALKPKGKRRGEDDSAANKIFLGDTGQAGHFRSAFEYNRLVFHALNPSSSVWRYGLNRSSPWATAQVISVVFNEWSHEKGVVLDIGWSLLDRCTHPPTFRSSVHLEVEEKRNLGNRGKQRVEFRFGQSEVLKETGVPARIRDLLRCEQPLVLLTYNEGAVRTLLGNLGIHTGDWASGLAELLRSDPRDNKFRHQSTKSESRHRSRSPQRDEKSYDRRRSSPPRAATPGFIVDIRQMYVTLRRRIAESAAPLTAVATELGLPCDDKSMCAGNESRLLAEMWTTMASGPAIDEQYDARWGSDTSRSTPVSGAASGLSTPLDADHEEFDPNDLAPMGSEAVVQPPKSQWKEWDDLTDDEAEFYGR</sequence>
<evidence type="ECO:0000313" key="3">
    <source>
        <dbReference type="Proteomes" id="UP001201163"/>
    </source>
</evidence>
<proteinExistence type="predicted"/>
<feature type="compositionally biased region" description="Acidic residues" evidence="1">
    <location>
        <begin position="410"/>
        <end position="421"/>
    </location>
</feature>
<comment type="caution">
    <text evidence="2">The sequence shown here is derived from an EMBL/GenBank/DDBJ whole genome shotgun (WGS) entry which is preliminary data.</text>
</comment>
<keyword evidence="3" id="KW-1185">Reference proteome</keyword>
<feature type="region of interest" description="Disordered" evidence="1">
    <location>
        <begin position="356"/>
        <end position="421"/>
    </location>
</feature>
<dbReference type="Proteomes" id="UP001201163">
    <property type="component" value="Unassembled WGS sequence"/>
</dbReference>
<accession>A0AAD4QHZ3</accession>
<evidence type="ECO:0000313" key="2">
    <source>
        <dbReference type="EMBL" id="KAH9001121.1"/>
    </source>
</evidence>
<protein>
    <submittedName>
        <fullName evidence="2">Uncharacterized protein</fullName>
    </submittedName>
</protein>
<feature type="compositionally biased region" description="Basic and acidic residues" evidence="1">
    <location>
        <begin position="244"/>
        <end position="277"/>
    </location>
</feature>
<dbReference type="AlphaFoldDB" id="A0AAD4QHZ3"/>
<organism evidence="2 3">
    <name type="scientific">Lactarius akahatsu</name>
    <dbReference type="NCBI Taxonomy" id="416441"/>
    <lineage>
        <taxon>Eukaryota</taxon>
        <taxon>Fungi</taxon>
        <taxon>Dikarya</taxon>
        <taxon>Basidiomycota</taxon>
        <taxon>Agaricomycotina</taxon>
        <taxon>Agaricomycetes</taxon>
        <taxon>Russulales</taxon>
        <taxon>Russulaceae</taxon>
        <taxon>Lactarius</taxon>
    </lineage>
</organism>
<feature type="region of interest" description="Disordered" evidence="1">
    <location>
        <begin position="244"/>
        <end position="285"/>
    </location>
</feature>
<reference evidence="2" key="1">
    <citation type="submission" date="2022-01" db="EMBL/GenBank/DDBJ databases">
        <title>Comparative genomics reveals a dynamic genome evolution in the ectomycorrhizal milk-cap (Lactarius) mushrooms.</title>
        <authorList>
            <consortium name="DOE Joint Genome Institute"/>
            <person name="Lebreton A."/>
            <person name="Tang N."/>
            <person name="Kuo A."/>
            <person name="LaButti K."/>
            <person name="Drula E."/>
            <person name="Barry K."/>
            <person name="Clum A."/>
            <person name="Lipzen A."/>
            <person name="Mousain D."/>
            <person name="Ng V."/>
            <person name="Wang R."/>
            <person name="Wang X."/>
            <person name="Dai Y."/>
            <person name="Henrissat B."/>
            <person name="Grigoriev I.V."/>
            <person name="Guerin-Laguette A."/>
            <person name="Yu F."/>
            <person name="Martin F.M."/>
        </authorList>
    </citation>
    <scope>NUCLEOTIDE SEQUENCE</scope>
    <source>
        <strain evidence="2">QP</strain>
    </source>
</reference>